<name>A0ACC0CLR0_9PEZI</name>
<keyword evidence="2" id="KW-1185">Reference proteome</keyword>
<reference evidence="1 2" key="1">
    <citation type="journal article" date="2022" name="New Phytol.">
        <title>Ecological generalism drives hyperdiversity of secondary metabolite gene clusters in xylarialean endophytes.</title>
        <authorList>
            <person name="Franco M.E.E."/>
            <person name="Wisecaver J.H."/>
            <person name="Arnold A.E."/>
            <person name="Ju Y.M."/>
            <person name="Slot J.C."/>
            <person name="Ahrendt S."/>
            <person name="Moore L.P."/>
            <person name="Eastman K.E."/>
            <person name="Scott K."/>
            <person name="Konkel Z."/>
            <person name="Mondo S.J."/>
            <person name="Kuo A."/>
            <person name="Hayes R.D."/>
            <person name="Haridas S."/>
            <person name="Andreopoulos B."/>
            <person name="Riley R."/>
            <person name="LaButti K."/>
            <person name="Pangilinan J."/>
            <person name="Lipzen A."/>
            <person name="Amirebrahimi M."/>
            <person name="Yan J."/>
            <person name="Adam C."/>
            <person name="Keymanesh K."/>
            <person name="Ng V."/>
            <person name="Louie K."/>
            <person name="Northen T."/>
            <person name="Drula E."/>
            <person name="Henrissat B."/>
            <person name="Hsieh H.M."/>
            <person name="Youens-Clark K."/>
            <person name="Lutzoni F."/>
            <person name="Miadlikowska J."/>
            <person name="Eastwood D.C."/>
            <person name="Hamelin R.C."/>
            <person name="Grigoriev I.V."/>
            <person name="U'Ren J.M."/>
        </authorList>
    </citation>
    <scope>NUCLEOTIDE SEQUENCE [LARGE SCALE GENOMIC DNA]</scope>
    <source>
        <strain evidence="1 2">ER1909</strain>
    </source>
</reference>
<comment type="caution">
    <text evidence="1">The sequence shown here is derived from an EMBL/GenBank/DDBJ whole genome shotgun (WGS) entry which is preliminary data.</text>
</comment>
<accession>A0ACC0CLR0</accession>
<dbReference type="Proteomes" id="UP001497680">
    <property type="component" value="Unassembled WGS sequence"/>
</dbReference>
<dbReference type="EMBL" id="MU394399">
    <property type="protein sequence ID" value="KAI6081329.1"/>
    <property type="molecule type" value="Genomic_DNA"/>
</dbReference>
<proteinExistence type="predicted"/>
<sequence length="550" mass="60007">MVSFRRATEFFSISSFVSLSLAQSYGTSKLQWGPCNETEVPSDVPIECSVLYVPLDYTEPNTNETLQLDLVKVPSAVTPSKGSILFNFGGPGLGGRTTIGTKSVAEELSALTSRQFDLITFDPRGTSGSKIPLQCFQSEADAWSFLNDIKVGNQSEVELGKQWARGKMLADTCLRTQNKTGSLITSAFVARDMMQIVDALQEDGLLRYWGFSYGTTLGATTAAMFPDRVERMILDGVQNPHDYYHAQANFEEWTDSDAEFSAMFAGCAANRENCALATGNNKTGPELEQEIWDLLDVVKYQPLVARNYLLDYAAVKTYLVQQLYSTAGWSAAAVFMNLVLTGQLDVVADFLDASGQATITDPFVALQTFQANAGIYCSDNQNRNDKFENLLPAVKQLYSTSKILGDGATSVYSACQQWKIVPKETYTGNFNVKTKSPVLFIGNTFDGLTPLKSAKNVSSTFEGSALLTVNGYGHASLNIPSACTIRTTSAYWDNGTLPDEGKICESDAPLFSSVTWADVINEVYGNGTAATKRDVPHVYSLERSLIPLSL</sequence>
<organism evidence="1 2">
    <name type="scientific">Hypoxylon rubiginosum</name>
    <dbReference type="NCBI Taxonomy" id="110542"/>
    <lineage>
        <taxon>Eukaryota</taxon>
        <taxon>Fungi</taxon>
        <taxon>Dikarya</taxon>
        <taxon>Ascomycota</taxon>
        <taxon>Pezizomycotina</taxon>
        <taxon>Sordariomycetes</taxon>
        <taxon>Xylariomycetidae</taxon>
        <taxon>Xylariales</taxon>
        <taxon>Hypoxylaceae</taxon>
        <taxon>Hypoxylon</taxon>
    </lineage>
</organism>
<evidence type="ECO:0000313" key="1">
    <source>
        <dbReference type="EMBL" id="KAI6081329.1"/>
    </source>
</evidence>
<evidence type="ECO:0000313" key="2">
    <source>
        <dbReference type="Proteomes" id="UP001497680"/>
    </source>
</evidence>
<protein>
    <submittedName>
        <fullName evidence="1">Alpha/beta-hydrolase</fullName>
    </submittedName>
</protein>
<gene>
    <name evidence="1" type="ORF">F4821DRAFT_249510</name>
</gene>